<keyword evidence="3" id="KW-0143">Chaperone</keyword>
<dbReference type="AlphaFoldDB" id="A0A7J0GAN5"/>
<comment type="caution">
    <text evidence="4">The sequence shown here is derived from an EMBL/GenBank/DDBJ whole genome shotgun (WGS) entry which is preliminary data.</text>
</comment>
<evidence type="ECO:0000313" key="4">
    <source>
        <dbReference type="EMBL" id="GFZ07811.1"/>
    </source>
</evidence>
<dbReference type="InterPro" id="IPR027409">
    <property type="entry name" value="GroEL-like_apical_dom_sf"/>
</dbReference>
<evidence type="ECO:0000256" key="2">
    <source>
        <dbReference type="ARBA" id="ARBA00022840"/>
    </source>
</evidence>
<evidence type="ECO:0000256" key="3">
    <source>
        <dbReference type="ARBA" id="ARBA00023186"/>
    </source>
</evidence>
<evidence type="ECO:0000313" key="5">
    <source>
        <dbReference type="Proteomes" id="UP000585474"/>
    </source>
</evidence>
<dbReference type="OrthoDB" id="10248520at2759"/>
<dbReference type="SUPFAM" id="SSF52029">
    <property type="entry name" value="GroEL apical domain-like"/>
    <property type="match status" value="1"/>
</dbReference>
<dbReference type="GO" id="GO:0140662">
    <property type="term" value="F:ATP-dependent protein folding chaperone"/>
    <property type="evidence" value="ECO:0007669"/>
    <property type="project" value="InterPro"/>
</dbReference>
<organism evidence="4 5">
    <name type="scientific">Actinidia rufa</name>
    <dbReference type="NCBI Taxonomy" id="165716"/>
    <lineage>
        <taxon>Eukaryota</taxon>
        <taxon>Viridiplantae</taxon>
        <taxon>Streptophyta</taxon>
        <taxon>Embryophyta</taxon>
        <taxon>Tracheophyta</taxon>
        <taxon>Spermatophyta</taxon>
        <taxon>Magnoliopsida</taxon>
        <taxon>eudicotyledons</taxon>
        <taxon>Gunneridae</taxon>
        <taxon>Pentapetalae</taxon>
        <taxon>asterids</taxon>
        <taxon>Ericales</taxon>
        <taxon>Actinidiaceae</taxon>
        <taxon>Actinidia</taxon>
    </lineage>
</organism>
<name>A0A7J0GAN5_9ERIC</name>
<dbReference type="InterPro" id="IPR017998">
    <property type="entry name" value="Chaperone_TCP-1"/>
</dbReference>
<dbReference type="GO" id="GO:0005524">
    <property type="term" value="F:ATP binding"/>
    <property type="evidence" value="ECO:0007669"/>
    <property type="project" value="UniProtKB-KW"/>
</dbReference>
<accession>A0A7J0GAN5</accession>
<dbReference type="EMBL" id="BJWL01000019">
    <property type="protein sequence ID" value="GFZ07811.1"/>
    <property type="molecule type" value="Genomic_DNA"/>
</dbReference>
<keyword evidence="5" id="KW-1185">Reference proteome</keyword>
<keyword evidence="1" id="KW-0547">Nucleotide-binding</keyword>
<sequence length="100" mass="11304">MEEEYIENLCMQILKFEPDLVITEKGFSDLACHFFSKAGVSAITELLKHVAQSESDVGTWAGLFEVKKIRDEFFAFIVECRDPKACTVLLRGASKDLLKN</sequence>
<dbReference type="PANTHER" id="PTHR11353">
    <property type="entry name" value="CHAPERONIN"/>
    <property type="match status" value="1"/>
</dbReference>
<evidence type="ECO:0000256" key="1">
    <source>
        <dbReference type="ARBA" id="ARBA00022741"/>
    </source>
</evidence>
<protein>
    <submittedName>
        <fullName evidence="4">TCP-1/cpn60 chaperonin family protein</fullName>
    </submittedName>
</protein>
<dbReference type="Proteomes" id="UP000585474">
    <property type="component" value="Unassembled WGS sequence"/>
</dbReference>
<dbReference type="Gene3D" id="3.50.7.10">
    <property type="entry name" value="GroEL"/>
    <property type="match status" value="2"/>
</dbReference>
<proteinExistence type="predicted"/>
<gene>
    <name evidence="4" type="ORF">Acr_19g0007480</name>
</gene>
<reference evidence="4 5" key="1">
    <citation type="submission" date="2019-07" db="EMBL/GenBank/DDBJ databases">
        <title>De Novo Assembly of kiwifruit Actinidia rufa.</title>
        <authorList>
            <person name="Sugita-Konishi S."/>
            <person name="Sato K."/>
            <person name="Mori E."/>
            <person name="Abe Y."/>
            <person name="Kisaki G."/>
            <person name="Hamano K."/>
            <person name="Suezawa K."/>
            <person name="Otani M."/>
            <person name="Fukuda T."/>
            <person name="Manabe T."/>
            <person name="Gomi K."/>
            <person name="Tabuchi M."/>
            <person name="Akimitsu K."/>
            <person name="Kataoka I."/>
        </authorList>
    </citation>
    <scope>NUCLEOTIDE SEQUENCE [LARGE SCALE GENOMIC DNA]</scope>
    <source>
        <strain evidence="5">cv. Fuchu</strain>
    </source>
</reference>
<keyword evidence="2" id="KW-0067">ATP-binding</keyword>